<evidence type="ECO:0008006" key="3">
    <source>
        <dbReference type="Google" id="ProtNLM"/>
    </source>
</evidence>
<reference evidence="2" key="1">
    <citation type="journal article" date="2019" name="Int. J. Syst. Evol. Microbiol.">
        <title>The Global Catalogue of Microorganisms (GCM) 10K type strain sequencing project: providing services to taxonomists for standard genome sequencing and annotation.</title>
        <authorList>
            <consortium name="The Broad Institute Genomics Platform"/>
            <consortium name="The Broad Institute Genome Sequencing Center for Infectious Disease"/>
            <person name="Wu L."/>
            <person name="Ma J."/>
        </authorList>
    </citation>
    <scope>NUCLEOTIDE SEQUENCE [LARGE SCALE GENOMIC DNA]</scope>
    <source>
        <strain evidence="2">CGMCC 1.12376</strain>
    </source>
</reference>
<name>A0ABW4HTK6_9BACI</name>
<organism evidence="1 2">
    <name type="scientific">Oceanobacillus luteolus</name>
    <dbReference type="NCBI Taxonomy" id="1274358"/>
    <lineage>
        <taxon>Bacteria</taxon>
        <taxon>Bacillati</taxon>
        <taxon>Bacillota</taxon>
        <taxon>Bacilli</taxon>
        <taxon>Bacillales</taxon>
        <taxon>Bacillaceae</taxon>
        <taxon>Oceanobacillus</taxon>
    </lineage>
</organism>
<evidence type="ECO:0000313" key="1">
    <source>
        <dbReference type="EMBL" id="MFD1608502.1"/>
    </source>
</evidence>
<evidence type="ECO:0000313" key="2">
    <source>
        <dbReference type="Proteomes" id="UP001597221"/>
    </source>
</evidence>
<protein>
    <recommendedName>
        <fullName evidence="3">YfhE family protein</fullName>
    </recommendedName>
</protein>
<gene>
    <name evidence="1" type="ORF">ACFSBH_12775</name>
</gene>
<accession>A0ABW4HTK6</accession>
<sequence length="54" mass="6658">MPIGKQLMKKLEKSTVGKRKHLEFQANFRRFQQNHREEEYQAIQRRMEAQLQKN</sequence>
<dbReference type="EMBL" id="JBHUDE010000106">
    <property type="protein sequence ID" value="MFD1608502.1"/>
    <property type="molecule type" value="Genomic_DNA"/>
</dbReference>
<proteinExistence type="predicted"/>
<dbReference type="RefSeq" id="WP_379597848.1">
    <property type="nucleotide sequence ID" value="NZ_JBHUDE010000106.1"/>
</dbReference>
<comment type="caution">
    <text evidence="1">The sequence shown here is derived from an EMBL/GenBank/DDBJ whole genome shotgun (WGS) entry which is preliminary data.</text>
</comment>
<keyword evidence="2" id="KW-1185">Reference proteome</keyword>
<dbReference type="Proteomes" id="UP001597221">
    <property type="component" value="Unassembled WGS sequence"/>
</dbReference>